<protein>
    <submittedName>
        <fullName evidence="1">Uncharacterized protein</fullName>
    </submittedName>
</protein>
<dbReference type="EMBL" id="JACIBS010000009">
    <property type="protein sequence ID" value="MBB3665924.1"/>
    <property type="molecule type" value="Genomic_DNA"/>
</dbReference>
<evidence type="ECO:0000313" key="1">
    <source>
        <dbReference type="EMBL" id="MBB3665924.1"/>
    </source>
</evidence>
<proteinExistence type="predicted"/>
<evidence type="ECO:0000313" key="2">
    <source>
        <dbReference type="Proteomes" id="UP000564573"/>
    </source>
</evidence>
<dbReference type="Proteomes" id="UP000564573">
    <property type="component" value="Unassembled WGS sequence"/>
</dbReference>
<comment type="caution">
    <text evidence="1">The sequence shown here is derived from an EMBL/GenBank/DDBJ whole genome shotgun (WGS) entry which is preliminary data.</text>
</comment>
<dbReference type="RefSeq" id="WP_183787124.1">
    <property type="nucleotide sequence ID" value="NZ_JACIBS010000009.1"/>
</dbReference>
<organism evidence="1 2">
    <name type="scientific">Prauserella sediminis</name>
    <dbReference type="NCBI Taxonomy" id="577680"/>
    <lineage>
        <taxon>Bacteria</taxon>
        <taxon>Bacillati</taxon>
        <taxon>Actinomycetota</taxon>
        <taxon>Actinomycetes</taxon>
        <taxon>Pseudonocardiales</taxon>
        <taxon>Pseudonocardiaceae</taxon>
        <taxon>Prauserella</taxon>
        <taxon>Prauserella salsuginis group</taxon>
    </lineage>
</organism>
<gene>
    <name evidence="1" type="ORF">FB384_004883</name>
</gene>
<keyword evidence="2" id="KW-1185">Reference proteome</keyword>
<accession>A0A839XX39</accession>
<reference evidence="1 2" key="1">
    <citation type="submission" date="2020-08" db="EMBL/GenBank/DDBJ databases">
        <title>Sequencing the genomes of 1000 actinobacteria strains.</title>
        <authorList>
            <person name="Klenk H.-P."/>
        </authorList>
    </citation>
    <scope>NUCLEOTIDE SEQUENCE [LARGE SCALE GENOMIC DNA]</scope>
    <source>
        <strain evidence="1 2">DSM 45267</strain>
    </source>
</reference>
<dbReference type="AlphaFoldDB" id="A0A839XX39"/>
<sequence length="71" mass="7678">MNEDTTPVTIHPDAALLAAVDQWADQHELTRDEALLHLIQRGLDNPTFHTTVSGSVGSVTHVGDVQGDLHL</sequence>
<name>A0A839XX39_9PSEU</name>